<dbReference type="InterPro" id="IPR001753">
    <property type="entry name" value="Enoyl-CoA_hydra/iso"/>
</dbReference>
<comment type="caution">
    <text evidence="1">The sequence shown here is derived from an EMBL/GenBank/DDBJ whole genome shotgun (WGS) entry which is preliminary data.</text>
</comment>
<keyword evidence="2" id="KW-1185">Reference proteome</keyword>
<proteinExistence type="predicted"/>
<evidence type="ECO:0000313" key="2">
    <source>
        <dbReference type="Proteomes" id="UP000187455"/>
    </source>
</evidence>
<dbReference type="Gene3D" id="3.90.226.10">
    <property type="entry name" value="2-enoyl-CoA Hydratase, Chain A, domain 1"/>
    <property type="match status" value="1"/>
</dbReference>
<dbReference type="Proteomes" id="UP000187455">
    <property type="component" value="Unassembled WGS sequence"/>
</dbReference>
<organism evidence="1 2">
    <name type="scientific">Smittium mucronatum</name>
    <dbReference type="NCBI Taxonomy" id="133383"/>
    <lineage>
        <taxon>Eukaryota</taxon>
        <taxon>Fungi</taxon>
        <taxon>Fungi incertae sedis</taxon>
        <taxon>Zoopagomycota</taxon>
        <taxon>Kickxellomycotina</taxon>
        <taxon>Harpellomycetes</taxon>
        <taxon>Harpellales</taxon>
        <taxon>Legeriomycetaceae</taxon>
        <taxon>Smittium</taxon>
    </lineage>
</organism>
<dbReference type="GO" id="GO:0005777">
    <property type="term" value="C:peroxisome"/>
    <property type="evidence" value="ECO:0007669"/>
    <property type="project" value="TreeGrafter"/>
</dbReference>
<dbReference type="STRING" id="133383.A0A1R0GVL4"/>
<sequence length="255" mass="27798">MSIYYPSEKNALIKLYVPNPERPINFVIEFMNLPENRLSVPMLESIGLALDHIEAQLAKVPKGARGKGGSVITTSTGKFYSNGLLIEDLAKHKNHFDLAFKPTLARFINFGIPTIAAVNGHAFAGGAMLALVHDYVVMNSEKGFICMNEVDLDFHLPVGIIDLVRNKANAPKYVKMMAMGHRFGGIEAEKAGLVDYAVPSSKLLETAIALADNASLKTIGNGNTIRLIKADLNRHVVESMIKGSCEMPDAYLSKL</sequence>
<keyword evidence="1" id="KW-0413">Isomerase</keyword>
<dbReference type="OrthoDB" id="1696280at2759"/>
<dbReference type="SUPFAM" id="SSF52096">
    <property type="entry name" value="ClpP/crotonase"/>
    <property type="match status" value="1"/>
</dbReference>
<dbReference type="AlphaFoldDB" id="A0A1R0GVL4"/>
<dbReference type="PANTHER" id="PTHR11941">
    <property type="entry name" value="ENOYL-COA HYDRATASE-RELATED"/>
    <property type="match status" value="1"/>
</dbReference>
<protein>
    <submittedName>
        <fullName evidence="1">Enoyl-CoA delta isomerase 1, peroxisomal</fullName>
    </submittedName>
</protein>
<name>A0A1R0GVL4_9FUNG</name>
<dbReference type="Pfam" id="PF00378">
    <property type="entry name" value="ECH_1"/>
    <property type="match status" value="1"/>
</dbReference>
<evidence type="ECO:0000313" key="1">
    <source>
        <dbReference type="EMBL" id="OLY80919.1"/>
    </source>
</evidence>
<dbReference type="GO" id="GO:0006635">
    <property type="term" value="P:fatty acid beta-oxidation"/>
    <property type="evidence" value="ECO:0007669"/>
    <property type="project" value="TreeGrafter"/>
</dbReference>
<dbReference type="EMBL" id="LSSL01002977">
    <property type="protein sequence ID" value="OLY80919.1"/>
    <property type="molecule type" value="Genomic_DNA"/>
</dbReference>
<reference evidence="1 2" key="1">
    <citation type="journal article" date="2016" name="Mol. Biol. Evol.">
        <title>Genome-Wide Survey of Gut Fungi (Harpellales) Reveals the First Horizontally Transferred Ubiquitin Gene from a Mosquito Host.</title>
        <authorList>
            <person name="Wang Y."/>
            <person name="White M.M."/>
            <person name="Kvist S."/>
            <person name="Moncalvo J.M."/>
        </authorList>
    </citation>
    <scope>NUCLEOTIDE SEQUENCE [LARGE SCALE GENOMIC DNA]</scope>
    <source>
        <strain evidence="1 2">ALG-7-W6</strain>
    </source>
</reference>
<accession>A0A1R0GVL4</accession>
<dbReference type="CDD" id="cd06558">
    <property type="entry name" value="crotonase-like"/>
    <property type="match status" value="1"/>
</dbReference>
<dbReference type="GO" id="GO:0004165">
    <property type="term" value="F:delta(3)-delta(2)-enoyl-CoA isomerase activity"/>
    <property type="evidence" value="ECO:0007669"/>
    <property type="project" value="TreeGrafter"/>
</dbReference>
<dbReference type="PANTHER" id="PTHR11941:SF75">
    <property type="entry name" value="ENOYL-COA HYDRATASE_ISOMERASE FAMILY PROTEIN"/>
    <property type="match status" value="1"/>
</dbReference>
<gene>
    <name evidence="1" type="ORF">AYI68_g4979</name>
</gene>
<dbReference type="InterPro" id="IPR029045">
    <property type="entry name" value="ClpP/crotonase-like_dom_sf"/>
</dbReference>